<dbReference type="InterPro" id="IPR005467">
    <property type="entry name" value="His_kinase_dom"/>
</dbReference>
<evidence type="ECO:0000256" key="1">
    <source>
        <dbReference type="ARBA" id="ARBA00000085"/>
    </source>
</evidence>
<feature type="transmembrane region" description="Helical" evidence="12">
    <location>
        <begin position="382"/>
        <end position="400"/>
    </location>
</feature>
<evidence type="ECO:0000256" key="10">
    <source>
        <dbReference type="ARBA" id="ARBA00023136"/>
    </source>
</evidence>
<feature type="transmembrane region" description="Helical" evidence="12">
    <location>
        <begin position="153"/>
        <end position="173"/>
    </location>
</feature>
<dbReference type="RefSeq" id="WP_343814702.1">
    <property type="nucleotide sequence ID" value="NZ_BAAAFA010000001.1"/>
</dbReference>
<evidence type="ECO:0000256" key="5">
    <source>
        <dbReference type="ARBA" id="ARBA00022553"/>
    </source>
</evidence>
<protein>
    <recommendedName>
        <fullName evidence="4">histidine kinase</fullName>
        <ecNumber evidence="4">2.7.13.3</ecNumber>
    </recommendedName>
</protein>
<feature type="transmembrane region" description="Helical" evidence="12">
    <location>
        <begin position="115"/>
        <end position="133"/>
    </location>
</feature>
<dbReference type="EC" id="2.7.13.3" evidence="4"/>
<dbReference type="Pfam" id="PF12860">
    <property type="entry name" value="PAS_7"/>
    <property type="match status" value="1"/>
</dbReference>
<dbReference type="Proteomes" id="UP001500021">
    <property type="component" value="Unassembled WGS sequence"/>
</dbReference>
<dbReference type="GO" id="GO:0016301">
    <property type="term" value="F:kinase activity"/>
    <property type="evidence" value="ECO:0007669"/>
    <property type="project" value="UniProtKB-KW"/>
</dbReference>
<keyword evidence="5 11" id="KW-0597">Phosphoprotein</keyword>
<dbReference type="CDD" id="cd00075">
    <property type="entry name" value="HATPase"/>
    <property type="match status" value="1"/>
</dbReference>
<dbReference type="SUPFAM" id="SSF55874">
    <property type="entry name" value="ATPase domain of HSP90 chaperone/DNA topoisomerase II/histidine kinase"/>
    <property type="match status" value="1"/>
</dbReference>
<dbReference type="Gene3D" id="3.30.565.10">
    <property type="entry name" value="Histidine kinase-like ATPase, C-terminal domain"/>
    <property type="match status" value="1"/>
</dbReference>
<dbReference type="PROSITE" id="PS50109">
    <property type="entry name" value="HIS_KIN"/>
    <property type="match status" value="1"/>
</dbReference>
<evidence type="ECO:0000313" key="16">
    <source>
        <dbReference type="Proteomes" id="UP001500021"/>
    </source>
</evidence>
<dbReference type="InterPro" id="IPR038377">
    <property type="entry name" value="Na/Glc_symporter_sf"/>
</dbReference>
<feature type="transmembrane region" description="Helical" evidence="12">
    <location>
        <begin position="433"/>
        <end position="452"/>
    </location>
</feature>
<keyword evidence="9 12" id="KW-1133">Transmembrane helix</keyword>
<dbReference type="SMART" id="SM00448">
    <property type="entry name" value="REC"/>
    <property type="match status" value="1"/>
</dbReference>
<feature type="transmembrane region" description="Helical" evidence="12">
    <location>
        <begin position="6"/>
        <end position="26"/>
    </location>
</feature>
<feature type="transmembrane region" description="Helical" evidence="12">
    <location>
        <begin position="237"/>
        <end position="256"/>
    </location>
</feature>
<comment type="subcellular location">
    <subcellularLocation>
        <location evidence="2">Membrane</location>
        <topology evidence="2">Multi-pass membrane protein</topology>
    </subcellularLocation>
</comment>
<accession>A0ABN1L3I5</accession>
<dbReference type="SMART" id="SM00388">
    <property type="entry name" value="HisKA"/>
    <property type="match status" value="1"/>
</dbReference>
<dbReference type="EMBL" id="BAAAFA010000001">
    <property type="protein sequence ID" value="GAA0812076.1"/>
    <property type="molecule type" value="Genomic_DNA"/>
</dbReference>
<dbReference type="SMART" id="SM00387">
    <property type="entry name" value="HATPase_c"/>
    <property type="match status" value="1"/>
</dbReference>
<feature type="transmembrane region" description="Helical" evidence="12">
    <location>
        <begin position="185"/>
        <end position="212"/>
    </location>
</feature>
<evidence type="ECO:0000256" key="7">
    <source>
        <dbReference type="ARBA" id="ARBA00022692"/>
    </source>
</evidence>
<feature type="domain" description="Response regulatory" evidence="14">
    <location>
        <begin position="1019"/>
        <end position="1144"/>
    </location>
</feature>
<evidence type="ECO:0000259" key="13">
    <source>
        <dbReference type="PROSITE" id="PS50109"/>
    </source>
</evidence>
<dbReference type="PANTHER" id="PTHR43047">
    <property type="entry name" value="TWO-COMPONENT HISTIDINE PROTEIN KINASE"/>
    <property type="match status" value="1"/>
</dbReference>
<feature type="transmembrane region" description="Helical" evidence="12">
    <location>
        <begin position="320"/>
        <end position="345"/>
    </location>
</feature>
<dbReference type="SUPFAM" id="SSF52172">
    <property type="entry name" value="CheY-like"/>
    <property type="match status" value="1"/>
</dbReference>
<dbReference type="Gene3D" id="1.10.287.130">
    <property type="match status" value="1"/>
</dbReference>
<evidence type="ECO:0000256" key="4">
    <source>
        <dbReference type="ARBA" id="ARBA00012438"/>
    </source>
</evidence>
<dbReference type="PROSITE" id="PS50110">
    <property type="entry name" value="RESPONSE_REGULATORY"/>
    <property type="match status" value="1"/>
</dbReference>
<dbReference type="CDD" id="cd00156">
    <property type="entry name" value="REC"/>
    <property type="match status" value="1"/>
</dbReference>
<evidence type="ECO:0000256" key="11">
    <source>
        <dbReference type="PROSITE-ProRule" id="PRU00169"/>
    </source>
</evidence>
<proteinExistence type="inferred from homology"/>
<dbReference type="SUPFAM" id="SSF47384">
    <property type="entry name" value="Homodimeric domain of signal transducing histidine kinase"/>
    <property type="match status" value="1"/>
</dbReference>
<dbReference type="Pfam" id="PF00072">
    <property type="entry name" value="Response_reg"/>
    <property type="match status" value="1"/>
</dbReference>
<feature type="modified residue" description="4-aspartylphosphate" evidence="11">
    <location>
        <position position="1070"/>
    </location>
</feature>
<dbReference type="Pfam" id="PF02518">
    <property type="entry name" value="HATPase_c"/>
    <property type="match status" value="1"/>
</dbReference>
<dbReference type="Gene3D" id="1.20.1730.10">
    <property type="entry name" value="Sodium/glucose cotransporter"/>
    <property type="match status" value="1"/>
</dbReference>
<comment type="catalytic activity">
    <reaction evidence="1">
        <text>ATP + protein L-histidine = ADP + protein N-phospho-L-histidine.</text>
        <dbReference type="EC" id="2.7.13.3"/>
    </reaction>
</comment>
<dbReference type="InterPro" id="IPR003594">
    <property type="entry name" value="HATPase_dom"/>
</dbReference>
<dbReference type="InterPro" id="IPR036890">
    <property type="entry name" value="HATPase_C_sf"/>
</dbReference>
<evidence type="ECO:0000313" key="15">
    <source>
        <dbReference type="EMBL" id="GAA0812076.1"/>
    </source>
</evidence>
<evidence type="ECO:0000256" key="2">
    <source>
        <dbReference type="ARBA" id="ARBA00004141"/>
    </source>
</evidence>
<dbReference type="SUPFAM" id="SSF55785">
    <property type="entry name" value="PYP-like sensor domain (PAS domain)"/>
    <property type="match status" value="1"/>
</dbReference>
<dbReference type="PRINTS" id="PR00344">
    <property type="entry name" value="BCTRLSENSOR"/>
</dbReference>
<dbReference type="Gene3D" id="3.40.50.2300">
    <property type="match status" value="1"/>
</dbReference>
<evidence type="ECO:0000256" key="3">
    <source>
        <dbReference type="ARBA" id="ARBA00006434"/>
    </source>
</evidence>
<feature type="transmembrane region" description="Helical" evidence="12">
    <location>
        <begin position="277"/>
        <end position="300"/>
    </location>
</feature>
<dbReference type="PROSITE" id="PS50283">
    <property type="entry name" value="NA_SOLUT_SYMP_3"/>
    <property type="match status" value="1"/>
</dbReference>
<evidence type="ECO:0000256" key="6">
    <source>
        <dbReference type="ARBA" id="ARBA00022679"/>
    </source>
</evidence>
<sequence length="1156" mass="128168">MFPNWQLVLLSLAYIGLLFLIAFLGDKYRHQLAKKSQSILYALTLGVYCTSWSFLGTTGQASTNLLSHIPIYLGPILLFVFAWPFIQRIIRVSLKLHLTSIADLLAARFGKSHNLAILVTLVALVGTMPYIALQLKAMVYSFQQLQIEQSLSSWHIGLVVSLMLAVFTVLFGIRHIDVTERHPGVMLAIAFESLVKLIAFLAVGIFVCFVLFDSPTALWQDANASALLDQQFTVDNVTSMFAMLIIVMAAFLSLPRQFQVMIVELKDQKDTWLSRRVFPLYLLVFAFFAAPLGLAGQMLLGDTVPSDTYVLFLPGVGDQMWLTLFAFLGAVSAASSMVIISSIALSTMLSNEIVFPLLYRRQKVAQTDYDQFRKRLLNIRKFLALLVILLGYSVFIMASPDTLSSLGEVAFGAFAQLTPALIAAFYWRRATLVGVYGGILVGFILWLTLNFLPQFGLYGLPFAEGLFPAKTTATLFSLGANIIVMWSLSQISRQSVQERVQASLFLEWKSPHLLKVEKKRQLDVKELELLASRFVGVEKAKINFSLFLSSHDKKQLGNVTYNQLLLQHTESTLATVMGSSSARLVLSSALDGRDIALDELAVLVEEASSQRQVFSQNLLQSAIENASEGISIVDEKLCLVAWNKKYLDLFDYPAELIYVGSPVSALIRHNIQRGLCGSGDIESQVNRRLDFLRKGSPHSSERQQANGLTIRIEGNPLPGGGFVMLFSDITAYRQAEQVLKEANLDLETRVYERTLTLAKTNEALAKAHEKAEQAHLKKSQYLKACSHDLMQPLEAARLFTSALGEQSSLTSEQQRQVSNIDRSLKAANDLLADLAEIARLESGNIKPQMKAFPLNELFDELAQEFSALAIEQSVEFRLVPTQAWIKSDRHLLRRIIQNLVGNAFRYASPGKVLLGARVFNEQVVIQVLDNGPGIPIDKQGVVFEQFTQLNSANNQSGRGLGLGLNITQSLAFLMGHSLSLRSKAQQGCKFSVYVEQAQAVINPIPVNNPIFNVALKDITVLCIDNDPDVLSGMVELLSAWQCNILAADSRESALQEFANHMNEIDILLVDYQLGFSEGKLTGQQDDGLTLIKDMRSQCHHSLPAILITATTEEGIEDKAKSYEVGYMRKLVKPAALRAMMSAMLAKKLQADYVGYS</sequence>
<comment type="caution">
    <text evidence="15">The sequence shown here is derived from an EMBL/GenBank/DDBJ whole genome shotgun (WGS) entry which is preliminary data.</text>
</comment>
<feature type="transmembrane region" description="Helical" evidence="12">
    <location>
        <begin position="67"/>
        <end position="86"/>
    </location>
</feature>
<comment type="similarity">
    <text evidence="3">Belongs to the sodium:solute symporter (SSF) (TC 2.A.21) family.</text>
</comment>
<dbReference type="InterPro" id="IPR003661">
    <property type="entry name" value="HisK_dim/P_dom"/>
</dbReference>
<dbReference type="CDD" id="cd00082">
    <property type="entry name" value="HisKA"/>
    <property type="match status" value="1"/>
</dbReference>
<keyword evidence="10 12" id="KW-0472">Membrane</keyword>
<dbReference type="Gene3D" id="3.30.450.20">
    <property type="entry name" value="PAS domain"/>
    <property type="match status" value="1"/>
</dbReference>
<dbReference type="InterPro" id="IPR004358">
    <property type="entry name" value="Sig_transdc_His_kin-like_C"/>
</dbReference>
<feature type="transmembrane region" description="Helical" evidence="12">
    <location>
        <begin position="38"/>
        <end position="55"/>
    </location>
</feature>
<dbReference type="InterPro" id="IPR035965">
    <property type="entry name" value="PAS-like_dom_sf"/>
</dbReference>
<keyword evidence="7 12" id="KW-0812">Transmembrane</keyword>
<organism evidence="15 16">
    <name type="scientific">Colwellia asteriadis</name>
    <dbReference type="NCBI Taxonomy" id="517723"/>
    <lineage>
        <taxon>Bacteria</taxon>
        <taxon>Pseudomonadati</taxon>
        <taxon>Pseudomonadota</taxon>
        <taxon>Gammaproteobacteria</taxon>
        <taxon>Alteromonadales</taxon>
        <taxon>Colwelliaceae</taxon>
        <taxon>Colwellia</taxon>
    </lineage>
</organism>
<keyword evidence="6" id="KW-0808">Transferase</keyword>
<dbReference type="InterPro" id="IPR001734">
    <property type="entry name" value="Na/solute_symporter"/>
</dbReference>
<dbReference type="PANTHER" id="PTHR43047:SF9">
    <property type="entry name" value="HISTIDINE KINASE"/>
    <property type="match status" value="1"/>
</dbReference>
<evidence type="ECO:0000256" key="12">
    <source>
        <dbReference type="SAM" id="Phobius"/>
    </source>
</evidence>
<dbReference type="InterPro" id="IPR011006">
    <property type="entry name" value="CheY-like_superfamily"/>
</dbReference>
<feature type="transmembrane region" description="Helical" evidence="12">
    <location>
        <begin position="406"/>
        <end position="426"/>
    </location>
</feature>
<evidence type="ECO:0000259" key="14">
    <source>
        <dbReference type="PROSITE" id="PS50110"/>
    </source>
</evidence>
<dbReference type="InterPro" id="IPR036097">
    <property type="entry name" value="HisK_dim/P_sf"/>
</dbReference>
<evidence type="ECO:0000256" key="8">
    <source>
        <dbReference type="ARBA" id="ARBA00022777"/>
    </source>
</evidence>
<dbReference type="InterPro" id="IPR001789">
    <property type="entry name" value="Sig_transdc_resp-reg_receiver"/>
</dbReference>
<dbReference type="CDD" id="cd10322">
    <property type="entry name" value="SLC5sbd"/>
    <property type="match status" value="1"/>
</dbReference>
<keyword evidence="16" id="KW-1185">Reference proteome</keyword>
<gene>
    <name evidence="15" type="ORF">GCM10009111_05520</name>
</gene>
<evidence type="ECO:0000256" key="9">
    <source>
        <dbReference type="ARBA" id="ARBA00022989"/>
    </source>
</evidence>
<reference evidence="15 16" key="1">
    <citation type="journal article" date="2019" name="Int. J. Syst. Evol. Microbiol.">
        <title>The Global Catalogue of Microorganisms (GCM) 10K type strain sequencing project: providing services to taxonomists for standard genome sequencing and annotation.</title>
        <authorList>
            <consortium name="The Broad Institute Genomics Platform"/>
            <consortium name="The Broad Institute Genome Sequencing Center for Infectious Disease"/>
            <person name="Wu L."/>
            <person name="Ma J."/>
        </authorList>
    </citation>
    <scope>NUCLEOTIDE SEQUENCE [LARGE SCALE GENOMIC DNA]</scope>
    <source>
        <strain evidence="15 16">JCM 15608</strain>
    </source>
</reference>
<feature type="domain" description="Histidine kinase" evidence="13">
    <location>
        <begin position="784"/>
        <end position="998"/>
    </location>
</feature>
<dbReference type="Pfam" id="PF00512">
    <property type="entry name" value="HisKA"/>
    <property type="match status" value="1"/>
</dbReference>
<keyword evidence="8 15" id="KW-0418">Kinase</keyword>
<name>A0ABN1L3I5_9GAMM</name>